<dbReference type="Proteomes" id="UP001458415">
    <property type="component" value="Unassembled WGS sequence"/>
</dbReference>
<name>A0ABV1W4Z2_9ACTN</name>
<accession>A0ABV1W4Z2</accession>
<keyword evidence="2" id="KW-1185">Reference proteome</keyword>
<comment type="caution">
    <text evidence="1">The sequence shown here is derived from an EMBL/GenBank/DDBJ whole genome shotgun (WGS) entry which is preliminary data.</text>
</comment>
<sequence length="59" mass="6411">MATDSTSYPISPFKILGCNLSPRFKDLDGQSLWRAQMPGVHAQMPGVQTGAYAALSLRE</sequence>
<organism evidence="1 2">
    <name type="scientific">Streptomyces carpinensis</name>
    <dbReference type="NCBI Taxonomy" id="66369"/>
    <lineage>
        <taxon>Bacteria</taxon>
        <taxon>Bacillati</taxon>
        <taxon>Actinomycetota</taxon>
        <taxon>Actinomycetes</taxon>
        <taxon>Kitasatosporales</taxon>
        <taxon>Streptomycetaceae</taxon>
        <taxon>Streptomyces</taxon>
    </lineage>
</organism>
<dbReference type="RefSeq" id="WP_086727191.1">
    <property type="nucleotide sequence ID" value="NZ_MUBM01000170.1"/>
</dbReference>
<reference evidence="1 2" key="1">
    <citation type="submission" date="2024-06" db="EMBL/GenBank/DDBJ databases">
        <title>The Natural Products Discovery Center: Release of the First 8490 Sequenced Strains for Exploring Actinobacteria Biosynthetic Diversity.</title>
        <authorList>
            <person name="Kalkreuter E."/>
            <person name="Kautsar S.A."/>
            <person name="Yang D."/>
            <person name="Bader C.D."/>
            <person name="Teijaro C.N."/>
            <person name="Fluegel L."/>
            <person name="Davis C.M."/>
            <person name="Simpson J.R."/>
            <person name="Lauterbach L."/>
            <person name="Steele A.D."/>
            <person name="Gui C."/>
            <person name="Meng S."/>
            <person name="Li G."/>
            <person name="Viehrig K."/>
            <person name="Ye F."/>
            <person name="Su P."/>
            <person name="Kiefer A.F."/>
            <person name="Nichols A."/>
            <person name="Cepeda A.J."/>
            <person name="Yan W."/>
            <person name="Fan B."/>
            <person name="Jiang Y."/>
            <person name="Adhikari A."/>
            <person name="Zheng C.-J."/>
            <person name="Schuster L."/>
            <person name="Cowan T.M."/>
            <person name="Smanski M.J."/>
            <person name="Chevrette M.G."/>
            <person name="De Carvalho L.P.S."/>
            <person name="Shen B."/>
        </authorList>
    </citation>
    <scope>NUCLEOTIDE SEQUENCE [LARGE SCALE GENOMIC DNA]</scope>
    <source>
        <strain evidence="1 2">NPDC000634</strain>
    </source>
</reference>
<dbReference type="EMBL" id="JBEPCU010000281">
    <property type="protein sequence ID" value="MER6978828.1"/>
    <property type="molecule type" value="Genomic_DNA"/>
</dbReference>
<gene>
    <name evidence="1" type="ORF">ABT317_17940</name>
</gene>
<evidence type="ECO:0000313" key="2">
    <source>
        <dbReference type="Proteomes" id="UP001458415"/>
    </source>
</evidence>
<evidence type="ECO:0000313" key="1">
    <source>
        <dbReference type="EMBL" id="MER6978828.1"/>
    </source>
</evidence>
<proteinExistence type="predicted"/>
<protein>
    <submittedName>
        <fullName evidence="1">Uncharacterized protein</fullName>
    </submittedName>
</protein>